<proteinExistence type="predicted"/>
<protein>
    <submittedName>
        <fullName evidence="1">Uncharacterized protein</fullName>
    </submittedName>
</protein>
<dbReference type="Proteomes" id="UP000324996">
    <property type="component" value="Unassembled WGS sequence"/>
</dbReference>
<keyword evidence="2" id="KW-1185">Reference proteome</keyword>
<sequence length="125" mass="13546">MPASPDRAAFATRDMRLVTQQIPEIRAIHPDARDTADRPRVSFFDDLAQAQAVNAERAALLMALPQRLSVSVSGALIDLPKPTKAPGARLSDAELHLVDVDFIVSRMAVDLEAGTTALELFRGQV</sequence>
<name>A0A5A7N8A0_9PROT</name>
<evidence type="ECO:0000313" key="1">
    <source>
        <dbReference type="EMBL" id="GER04177.1"/>
    </source>
</evidence>
<reference evidence="1 2" key="1">
    <citation type="submission" date="2019-09" db="EMBL/GenBank/DDBJ databases">
        <title>NBRP : Genome information of microbial organism related human and environment.</title>
        <authorList>
            <person name="Hattori M."/>
            <person name="Oshima K."/>
            <person name="Inaba H."/>
            <person name="Suda W."/>
            <person name="Sakamoto M."/>
            <person name="Iino T."/>
            <person name="Kitahara M."/>
            <person name="Oshida Y."/>
            <person name="Iida T."/>
            <person name="Kudo T."/>
            <person name="Itoh T."/>
            <person name="Ohkuma M."/>
        </authorList>
    </citation>
    <scope>NUCLEOTIDE SEQUENCE [LARGE SCALE GENOMIC DNA]</scope>
    <source>
        <strain evidence="1 2">Q-1</strain>
    </source>
</reference>
<organism evidence="1 2">
    <name type="scientific">Iodidimonas nitroreducens</name>
    <dbReference type="NCBI Taxonomy" id="1236968"/>
    <lineage>
        <taxon>Bacteria</taxon>
        <taxon>Pseudomonadati</taxon>
        <taxon>Pseudomonadota</taxon>
        <taxon>Alphaproteobacteria</taxon>
        <taxon>Iodidimonadales</taxon>
        <taxon>Iodidimonadaceae</taxon>
        <taxon>Iodidimonas</taxon>
    </lineage>
</organism>
<evidence type="ECO:0000313" key="2">
    <source>
        <dbReference type="Proteomes" id="UP000324996"/>
    </source>
</evidence>
<dbReference type="RefSeq" id="WP_042085160.1">
    <property type="nucleotide sequence ID" value="NZ_BKCN01000008.1"/>
</dbReference>
<gene>
    <name evidence="1" type="ORF">JCM17846_18590</name>
</gene>
<comment type="caution">
    <text evidence="1">The sequence shown here is derived from an EMBL/GenBank/DDBJ whole genome shotgun (WGS) entry which is preliminary data.</text>
</comment>
<dbReference type="EMBL" id="BKCN01000008">
    <property type="protein sequence ID" value="GER04177.1"/>
    <property type="molecule type" value="Genomic_DNA"/>
</dbReference>
<dbReference type="AlphaFoldDB" id="A0A5A7N8A0"/>
<accession>A0A5A7N8A0</accession>